<name>A0A9Q0RBY9_ANAIG</name>
<evidence type="ECO:0000313" key="3">
    <source>
        <dbReference type="Proteomes" id="UP001149090"/>
    </source>
</evidence>
<dbReference type="AlphaFoldDB" id="A0A9Q0RBY9"/>
<gene>
    <name evidence="2" type="ORF">M0811_08126</name>
</gene>
<reference evidence="2" key="1">
    <citation type="submission" date="2022-10" db="EMBL/GenBank/DDBJ databases">
        <title>Novel sulphate-reducing endosymbionts in the free-living metamonad Anaeramoeba.</title>
        <authorList>
            <person name="Jerlstrom-Hultqvist J."/>
            <person name="Cepicka I."/>
            <person name="Gallot-Lavallee L."/>
            <person name="Salas-Leiva D."/>
            <person name="Curtis B.A."/>
            <person name="Zahonova K."/>
            <person name="Pipaliya S."/>
            <person name="Dacks J."/>
            <person name="Roger A.J."/>
        </authorList>
    </citation>
    <scope>NUCLEOTIDE SEQUENCE</scope>
    <source>
        <strain evidence="2">BMAN</strain>
    </source>
</reference>
<keyword evidence="1" id="KW-0472">Membrane</keyword>
<proteinExistence type="predicted"/>
<dbReference type="Proteomes" id="UP001149090">
    <property type="component" value="Unassembled WGS sequence"/>
</dbReference>
<comment type="caution">
    <text evidence="2">The sequence shown here is derived from an EMBL/GenBank/DDBJ whole genome shotgun (WGS) entry which is preliminary data.</text>
</comment>
<accession>A0A9Q0RBY9</accession>
<keyword evidence="3" id="KW-1185">Reference proteome</keyword>
<dbReference type="EMBL" id="JAPDFW010000069">
    <property type="protein sequence ID" value="KAJ5074771.1"/>
    <property type="molecule type" value="Genomic_DNA"/>
</dbReference>
<organism evidence="2 3">
    <name type="scientific">Anaeramoeba ignava</name>
    <name type="common">Anaerobic marine amoeba</name>
    <dbReference type="NCBI Taxonomy" id="1746090"/>
    <lineage>
        <taxon>Eukaryota</taxon>
        <taxon>Metamonada</taxon>
        <taxon>Anaeramoebidae</taxon>
        <taxon>Anaeramoeba</taxon>
    </lineage>
</organism>
<evidence type="ECO:0000256" key="1">
    <source>
        <dbReference type="SAM" id="Phobius"/>
    </source>
</evidence>
<evidence type="ECO:0000313" key="2">
    <source>
        <dbReference type="EMBL" id="KAJ5074771.1"/>
    </source>
</evidence>
<sequence length="74" mass="8634">MVHFPLFIENPNNNHFSALPVGIFMAWILPVNLNFLFLRDSQSKLLTTYLLIANHTHPIILDLNSKDFLLIPRY</sequence>
<keyword evidence="1" id="KW-1133">Transmembrane helix</keyword>
<keyword evidence="1" id="KW-0812">Transmembrane</keyword>
<protein>
    <submittedName>
        <fullName evidence="2">Uncharacterized protein</fullName>
    </submittedName>
</protein>
<feature type="transmembrane region" description="Helical" evidence="1">
    <location>
        <begin position="16"/>
        <end position="38"/>
    </location>
</feature>